<keyword evidence="3" id="KW-1185">Reference proteome</keyword>
<feature type="chain" id="PRO_5017593421" description="Secreted protein" evidence="1">
    <location>
        <begin position="16"/>
        <end position="64"/>
    </location>
</feature>
<evidence type="ECO:0008006" key="4">
    <source>
        <dbReference type="Google" id="ProtNLM"/>
    </source>
</evidence>
<dbReference type="EMBL" id="NXLW01000002">
    <property type="protein sequence ID" value="RDU73382.1"/>
    <property type="molecule type" value="Genomic_DNA"/>
</dbReference>
<proteinExistence type="predicted"/>
<accession>A0A3D8J7J0</accession>
<dbReference type="Proteomes" id="UP000256424">
    <property type="component" value="Unassembled WGS sequence"/>
</dbReference>
<keyword evidence="1" id="KW-0732">Signal</keyword>
<evidence type="ECO:0000256" key="1">
    <source>
        <dbReference type="SAM" id="SignalP"/>
    </source>
</evidence>
<comment type="caution">
    <text evidence="2">The sequence shown here is derived from an EMBL/GenBank/DDBJ whole genome shotgun (WGS) entry which is preliminary data.</text>
</comment>
<protein>
    <recommendedName>
        <fullName evidence="4">Secreted protein</fullName>
    </recommendedName>
</protein>
<sequence>MIRRFFFMSLASLWACVDLCVSLWDCVSKALREKFSLAQIFVVRIETNLSATCNKCNLHLDSIY</sequence>
<reference evidence="2 3" key="1">
    <citation type="submission" date="2018-04" db="EMBL/GenBank/DDBJ databases">
        <title>Novel Campyloabacter and Helicobacter Species and Strains.</title>
        <authorList>
            <person name="Mannion A.J."/>
            <person name="Shen Z."/>
            <person name="Fox J.G."/>
        </authorList>
    </citation>
    <scope>NUCLEOTIDE SEQUENCE [LARGE SCALE GENOMIC DNA]</scope>
    <source>
        <strain evidence="2 3">MIT 97-5075</strain>
    </source>
</reference>
<feature type="signal peptide" evidence="1">
    <location>
        <begin position="1"/>
        <end position="15"/>
    </location>
</feature>
<evidence type="ECO:0000313" key="3">
    <source>
        <dbReference type="Proteomes" id="UP000256424"/>
    </source>
</evidence>
<gene>
    <name evidence="2" type="ORF">CQA66_01570</name>
</gene>
<dbReference type="AlphaFoldDB" id="A0A3D8J7J0"/>
<evidence type="ECO:0000313" key="2">
    <source>
        <dbReference type="EMBL" id="RDU73382.1"/>
    </source>
</evidence>
<organism evidence="2 3">
    <name type="scientific">Helicobacter aurati</name>
    <dbReference type="NCBI Taxonomy" id="137778"/>
    <lineage>
        <taxon>Bacteria</taxon>
        <taxon>Pseudomonadati</taxon>
        <taxon>Campylobacterota</taxon>
        <taxon>Epsilonproteobacteria</taxon>
        <taxon>Campylobacterales</taxon>
        <taxon>Helicobacteraceae</taxon>
        <taxon>Helicobacter</taxon>
    </lineage>
</organism>
<name>A0A3D8J7J0_9HELI</name>